<proteinExistence type="predicted"/>
<organism evidence="1 2">
    <name type="scientific">Russula earlei</name>
    <dbReference type="NCBI Taxonomy" id="71964"/>
    <lineage>
        <taxon>Eukaryota</taxon>
        <taxon>Fungi</taxon>
        <taxon>Dikarya</taxon>
        <taxon>Basidiomycota</taxon>
        <taxon>Agaricomycotina</taxon>
        <taxon>Agaricomycetes</taxon>
        <taxon>Russulales</taxon>
        <taxon>Russulaceae</taxon>
        <taxon>Russula</taxon>
    </lineage>
</organism>
<protein>
    <submittedName>
        <fullName evidence="1">Uncharacterized protein</fullName>
    </submittedName>
</protein>
<reference evidence="1" key="1">
    <citation type="submission" date="2021-03" db="EMBL/GenBank/DDBJ databases">
        <title>Evolutionary priming and transition to the ectomycorrhizal habit in an iconic lineage of mushroom-forming fungi: is preadaptation a requirement?</title>
        <authorList>
            <consortium name="DOE Joint Genome Institute"/>
            <person name="Looney B.P."/>
            <person name="Miyauchi S."/>
            <person name="Morin E."/>
            <person name="Drula E."/>
            <person name="Courty P.E."/>
            <person name="Chicoki N."/>
            <person name="Fauchery L."/>
            <person name="Kohler A."/>
            <person name="Kuo A."/>
            <person name="LaButti K."/>
            <person name="Pangilinan J."/>
            <person name="Lipzen A."/>
            <person name="Riley R."/>
            <person name="Andreopoulos W."/>
            <person name="He G."/>
            <person name="Johnson J."/>
            <person name="Barry K.W."/>
            <person name="Grigoriev I.V."/>
            <person name="Nagy L."/>
            <person name="Hibbett D."/>
            <person name="Henrissat B."/>
            <person name="Matheny P.B."/>
            <person name="Labbe J."/>
            <person name="Martin A.F."/>
        </authorList>
    </citation>
    <scope>NUCLEOTIDE SEQUENCE</scope>
    <source>
        <strain evidence="1">BPL698</strain>
    </source>
</reference>
<name>A0ACC0U9I8_9AGAM</name>
<evidence type="ECO:0000313" key="2">
    <source>
        <dbReference type="Proteomes" id="UP001207468"/>
    </source>
</evidence>
<comment type="caution">
    <text evidence="1">The sequence shown here is derived from an EMBL/GenBank/DDBJ whole genome shotgun (WGS) entry which is preliminary data.</text>
</comment>
<sequence>MDVGGPKLIPCQEYIVVFKDTASQETINEQADQITKHGGSVTLKFDTVLRGFAAQIPPDYLLFLQNCLAEGDSQIAYIGKAGVIWCIPGH</sequence>
<dbReference type="Proteomes" id="UP001207468">
    <property type="component" value="Unassembled WGS sequence"/>
</dbReference>
<dbReference type="EMBL" id="JAGFNK010000098">
    <property type="protein sequence ID" value="KAI9508210.1"/>
    <property type="molecule type" value="Genomic_DNA"/>
</dbReference>
<keyword evidence="2" id="KW-1185">Reference proteome</keyword>
<accession>A0ACC0U9I8</accession>
<evidence type="ECO:0000313" key="1">
    <source>
        <dbReference type="EMBL" id="KAI9508210.1"/>
    </source>
</evidence>
<gene>
    <name evidence="1" type="ORF">F5148DRAFT_1284298</name>
</gene>